<dbReference type="OrthoDB" id="953239at2"/>
<reference evidence="1 2" key="1">
    <citation type="submission" date="2018-04" db="EMBL/GenBank/DDBJ databases">
        <title>Complete genome uncultured novel isolate.</title>
        <authorList>
            <person name="Merlino G."/>
        </authorList>
    </citation>
    <scope>NUCLEOTIDE SEQUENCE [LARGE SCALE GENOMIC DNA]</scope>
    <source>
        <strain evidence="2">R1DC9</strain>
    </source>
</reference>
<proteinExistence type="predicted"/>
<dbReference type="KEGG" id="fpf:DCC35_00610"/>
<dbReference type="AlphaFoldDB" id="A0A4D7JQU0"/>
<dbReference type="Proteomes" id="UP000298616">
    <property type="component" value="Chromosome"/>
</dbReference>
<dbReference type="EMBL" id="CP028923">
    <property type="protein sequence ID" value="QCK13355.1"/>
    <property type="molecule type" value="Genomic_DNA"/>
</dbReference>
<evidence type="ECO:0000313" key="2">
    <source>
        <dbReference type="Proteomes" id="UP000298616"/>
    </source>
</evidence>
<gene>
    <name evidence="1" type="ORF">DCC35_00610</name>
</gene>
<sequence>MKKDILERKAEKIGVALSKQKTGDWTVYFINFHDTSLKNVLINSCGTGEIEGKEVKTSVLRHIIDSVGPNKAVAFESMVEEVFKLDNEFKITYFKDNQLYDGVITFESGSIKKDNTEFVAEIGQDVVLSRL</sequence>
<dbReference type="RefSeq" id="WP_137088949.1">
    <property type="nucleotide sequence ID" value="NZ_CP028923.1"/>
</dbReference>
<evidence type="ECO:0000313" key="1">
    <source>
        <dbReference type="EMBL" id="QCK13355.1"/>
    </source>
</evidence>
<accession>A0A4D7JQU0</accession>
<keyword evidence="2" id="KW-1185">Reference proteome</keyword>
<organism evidence="1 2">
    <name type="scientific">Mangrovivirga cuniculi</name>
    <dbReference type="NCBI Taxonomy" id="2715131"/>
    <lineage>
        <taxon>Bacteria</taxon>
        <taxon>Pseudomonadati</taxon>
        <taxon>Bacteroidota</taxon>
        <taxon>Cytophagia</taxon>
        <taxon>Cytophagales</taxon>
        <taxon>Mangrovivirgaceae</taxon>
        <taxon>Mangrovivirga</taxon>
    </lineage>
</organism>
<protein>
    <submittedName>
        <fullName evidence="1">Uncharacterized protein</fullName>
    </submittedName>
</protein>
<name>A0A4D7JQU0_9BACT</name>